<evidence type="ECO:0000313" key="8">
    <source>
        <dbReference type="EMBL" id="KAK0147864.1"/>
    </source>
</evidence>
<keyword evidence="4 7" id="KW-1133">Transmembrane helix</keyword>
<evidence type="ECO:0000256" key="4">
    <source>
        <dbReference type="ARBA" id="ARBA00022989"/>
    </source>
</evidence>
<feature type="compositionally biased region" description="Polar residues" evidence="6">
    <location>
        <begin position="187"/>
        <end position="196"/>
    </location>
</feature>
<evidence type="ECO:0000256" key="5">
    <source>
        <dbReference type="ARBA" id="ARBA00023136"/>
    </source>
</evidence>
<evidence type="ECO:0000256" key="2">
    <source>
        <dbReference type="ARBA" id="ARBA00005308"/>
    </source>
</evidence>
<comment type="subcellular location">
    <subcellularLocation>
        <location evidence="1">Membrane</location>
        <topology evidence="1">Multi-pass membrane protein</topology>
    </subcellularLocation>
</comment>
<evidence type="ECO:0000256" key="6">
    <source>
        <dbReference type="SAM" id="MobiDB-lite"/>
    </source>
</evidence>
<dbReference type="Pfam" id="PF10177">
    <property type="entry name" value="DUF2371"/>
    <property type="match status" value="1"/>
</dbReference>
<evidence type="ECO:0000256" key="1">
    <source>
        <dbReference type="ARBA" id="ARBA00004141"/>
    </source>
</evidence>
<keyword evidence="3 7" id="KW-0812">Transmembrane</keyword>
<dbReference type="PANTHER" id="PTHR31815">
    <property type="entry name" value="AGAP005329-PA"/>
    <property type="match status" value="1"/>
</dbReference>
<name>A0AA47MXF7_MERPO</name>
<feature type="compositionally biased region" description="Low complexity" evidence="6">
    <location>
        <begin position="20"/>
        <end position="32"/>
    </location>
</feature>
<dbReference type="GO" id="GO:0016020">
    <property type="term" value="C:membrane"/>
    <property type="evidence" value="ECO:0007669"/>
    <property type="project" value="UniProtKB-SubCell"/>
</dbReference>
<evidence type="ECO:0000256" key="7">
    <source>
        <dbReference type="SAM" id="Phobius"/>
    </source>
</evidence>
<sequence length="316" mass="33513">MEQVCGERMTATEPNREASPVRSPSSSSSSTQSPPPCSAWPPLACLRKRKEKLCQTDLPVRSAPGVWLLVGVGVVLVGMCVAVAGYASASSAPKPLQGGRGTSHADQMKLAGPVVMGVGLFIFICSATLLYENRDSALLTLRPESSVGDQVVPDEEEGRSPQRPCCSCRERRHHHHRRRSGDPDQGSWGSSMSLTPSLCGDNSHDDDDDDPGSRPLTPGRGQSVIAVSDAPDGWRVQSESLEDGEGHGKGGGADGQQVGEMVVEVEVEEEAGERLLTCVVHHQEPPGPSSSSLESASCNSSEIDFNMRTLLTPPLP</sequence>
<dbReference type="InterPro" id="IPR018787">
    <property type="entry name" value="DUF2371_TMEM200"/>
</dbReference>
<keyword evidence="9" id="KW-1185">Reference proteome</keyword>
<dbReference type="Proteomes" id="UP001174136">
    <property type="component" value="Unassembled WGS sequence"/>
</dbReference>
<feature type="compositionally biased region" description="Basic residues" evidence="6">
    <location>
        <begin position="170"/>
        <end position="179"/>
    </location>
</feature>
<gene>
    <name evidence="8" type="primary">tmem200a</name>
    <name evidence="8" type="ORF">N1851_012478</name>
</gene>
<evidence type="ECO:0000256" key="3">
    <source>
        <dbReference type="ARBA" id="ARBA00022692"/>
    </source>
</evidence>
<evidence type="ECO:0000313" key="9">
    <source>
        <dbReference type="Proteomes" id="UP001174136"/>
    </source>
</evidence>
<dbReference type="AlphaFoldDB" id="A0AA47MXF7"/>
<reference evidence="8" key="1">
    <citation type="journal article" date="2023" name="Front. Mar. Sci.">
        <title>A new Merluccius polli reference genome to investigate the effects of global change in West African waters.</title>
        <authorList>
            <person name="Mateo J.L."/>
            <person name="Blanco-Fernandez C."/>
            <person name="Garcia-Vazquez E."/>
            <person name="Machado-Schiaffino G."/>
        </authorList>
    </citation>
    <scope>NUCLEOTIDE SEQUENCE</scope>
    <source>
        <strain evidence="8">C29</strain>
        <tissue evidence="8">Fin</tissue>
    </source>
</reference>
<feature type="transmembrane region" description="Helical" evidence="7">
    <location>
        <begin position="110"/>
        <end position="131"/>
    </location>
</feature>
<comment type="similarity">
    <text evidence="2">Belongs to the TMEM200 family.</text>
</comment>
<dbReference type="PANTHER" id="PTHR31815:SF3">
    <property type="entry name" value="TRANSMEMBRANE PROTEIN 200B"/>
    <property type="match status" value="1"/>
</dbReference>
<feature type="region of interest" description="Disordered" evidence="6">
    <location>
        <begin position="1"/>
        <end position="38"/>
    </location>
</feature>
<dbReference type="EMBL" id="JAOPHQ010002279">
    <property type="protein sequence ID" value="KAK0147864.1"/>
    <property type="molecule type" value="Genomic_DNA"/>
</dbReference>
<proteinExistence type="inferred from homology"/>
<organism evidence="8 9">
    <name type="scientific">Merluccius polli</name>
    <name type="common">Benguela hake</name>
    <name type="synonym">Merluccius cadenati</name>
    <dbReference type="NCBI Taxonomy" id="89951"/>
    <lineage>
        <taxon>Eukaryota</taxon>
        <taxon>Metazoa</taxon>
        <taxon>Chordata</taxon>
        <taxon>Craniata</taxon>
        <taxon>Vertebrata</taxon>
        <taxon>Euteleostomi</taxon>
        <taxon>Actinopterygii</taxon>
        <taxon>Neopterygii</taxon>
        <taxon>Teleostei</taxon>
        <taxon>Neoteleostei</taxon>
        <taxon>Acanthomorphata</taxon>
        <taxon>Zeiogadaria</taxon>
        <taxon>Gadariae</taxon>
        <taxon>Gadiformes</taxon>
        <taxon>Gadoidei</taxon>
        <taxon>Merlucciidae</taxon>
        <taxon>Merluccius</taxon>
    </lineage>
</organism>
<accession>A0AA47MXF7</accession>
<keyword evidence="5 7" id="KW-0472">Membrane</keyword>
<feature type="transmembrane region" description="Helical" evidence="7">
    <location>
        <begin position="66"/>
        <end position="89"/>
    </location>
</feature>
<feature type="region of interest" description="Disordered" evidence="6">
    <location>
        <begin position="146"/>
        <end position="258"/>
    </location>
</feature>
<comment type="caution">
    <text evidence="8">The sequence shown here is derived from an EMBL/GenBank/DDBJ whole genome shotgun (WGS) entry which is preliminary data.</text>
</comment>
<protein>
    <submittedName>
        <fullName evidence="8">Transmembrane protein 200A</fullName>
    </submittedName>
</protein>